<dbReference type="EMBL" id="QEAO01000008">
    <property type="protein sequence ID" value="TPX35555.1"/>
    <property type="molecule type" value="Genomic_DNA"/>
</dbReference>
<evidence type="ECO:0000313" key="1">
    <source>
        <dbReference type="EMBL" id="TPX35555.1"/>
    </source>
</evidence>
<dbReference type="OrthoDB" id="283575at2759"/>
<protein>
    <submittedName>
        <fullName evidence="1">Uncharacterized protein</fullName>
    </submittedName>
</protein>
<dbReference type="Proteomes" id="UP000319731">
    <property type="component" value="Unassembled WGS sequence"/>
</dbReference>
<organism evidence="1 2">
    <name type="scientific">Synchytrium microbalum</name>
    <dbReference type="NCBI Taxonomy" id="1806994"/>
    <lineage>
        <taxon>Eukaryota</taxon>
        <taxon>Fungi</taxon>
        <taxon>Fungi incertae sedis</taxon>
        <taxon>Chytridiomycota</taxon>
        <taxon>Chytridiomycota incertae sedis</taxon>
        <taxon>Chytridiomycetes</taxon>
        <taxon>Synchytriales</taxon>
        <taxon>Synchytriaceae</taxon>
        <taxon>Synchytrium</taxon>
    </lineage>
</organism>
<name>A0A507CDB6_9FUNG</name>
<reference evidence="1 2" key="1">
    <citation type="journal article" date="2019" name="Sci. Rep.">
        <title>Comparative genomics of chytrid fungi reveal insights into the obligate biotrophic and pathogenic lifestyle of Synchytrium endobioticum.</title>
        <authorList>
            <person name="van de Vossenberg B.T.L.H."/>
            <person name="Warris S."/>
            <person name="Nguyen H.D.T."/>
            <person name="van Gent-Pelzer M.P.E."/>
            <person name="Joly D.L."/>
            <person name="van de Geest H.C."/>
            <person name="Bonants P.J.M."/>
            <person name="Smith D.S."/>
            <person name="Levesque C.A."/>
            <person name="van der Lee T.A.J."/>
        </authorList>
    </citation>
    <scope>NUCLEOTIDE SEQUENCE [LARGE SCALE GENOMIC DNA]</scope>
    <source>
        <strain evidence="1 2">JEL517</strain>
    </source>
</reference>
<dbReference type="RefSeq" id="XP_031026028.1">
    <property type="nucleotide sequence ID" value="XM_031167972.1"/>
</dbReference>
<comment type="caution">
    <text evidence="1">The sequence shown here is derived from an EMBL/GenBank/DDBJ whole genome shotgun (WGS) entry which is preliminary data.</text>
</comment>
<accession>A0A507CDB6</accession>
<keyword evidence="2" id="KW-1185">Reference proteome</keyword>
<sequence>MHADYILITIGCYDGKCFRIKDGIPCYTGPTRPQIQTCHCTNNVFQCESDRGLSVPPCIWNWDCIQRILGVQT</sequence>
<dbReference type="AlphaFoldDB" id="A0A507CDB6"/>
<dbReference type="GeneID" id="42003269"/>
<proteinExistence type="predicted"/>
<evidence type="ECO:0000313" key="2">
    <source>
        <dbReference type="Proteomes" id="UP000319731"/>
    </source>
</evidence>
<gene>
    <name evidence="1" type="ORF">SmJEL517_g02044</name>
</gene>